<feature type="signal peptide" evidence="15">
    <location>
        <begin position="1"/>
        <end position="20"/>
    </location>
</feature>
<feature type="transmembrane region" description="Helical" evidence="14">
    <location>
        <begin position="580"/>
        <end position="598"/>
    </location>
</feature>
<evidence type="ECO:0000256" key="10">
    <source>
        <dbReference type="ARBA" id="ARBA00023180"/>
    </source>
</evidence>
<dbReference type="OrthoDB" id="511401at2759"/>
<evidence type="ECO:0000256" key="5">
    <source>
        <dbReference type="ARBA" id="ARBA00022692"/>
    </source>
</evidence>
<evidence type="ECO:0000256" key="14">
    <source>
        <dbReference type="SAM" id="Phobius"/>
    </source>
</evidence>
<feature type="transmembrane region" description="Helical" evidence="14">
    <location>
        <begin position="749"/>
        <end position="771"/>
    </location>
</feature>
<evidence type="ECO:0000256" key="3">
    <source>
        <dbReference type="ARBA" id="ARBA00022448"/>
    </source>
</evidence>
<evidence type="ECO:0000256" key="11">
    <source>
        <dbReference type="ARBA" id="ARBA00023214"/>
    </source>
</evidence>
<evidence type="ECO:0000256" key="1">
    <source>
        <dbReference type="ARBA" id="ARBA00004651"/>
    </source>
</evidence>
<accession>A0A9D4TMV6</accession>
<organism evidence="16 17">
    <name type="scientific">Chlorella vulgaris</name>
    <name type="common">Green alga</name>
    <dbReference type="NCBI Taxonomy" id="3077"/>
    <lineage>
        <taxon>Eukaryota</taxon>
        <taxon>Viridiplantae</taxon>
        <taxon>Chlorophyta</taxon>
        <taxon>core chlorophytes</taxon>
        <taxon>Trebouxiophyceae</taxon>
        <taxon>Chlorellales</taxon>
        <taxon>Chlorellaceae</taxon>
        <taxon>Chlorella clade</taxon>
        <taxon>Chlorella</taxon>
    </lineage>
</organism>
<comment type="similarity">
    <text evidence="2">Belongs to the tweety family.</text>
</comment>
<dbReference type="InterPro" id="IPR006990">
    <property type="entry name" value="Tweety"/>
</dbReference>
<evidence type="ECO:0000256" key="6">
    <source>
        <dbReference type="ARBA" id="ARBA00022989"/>
    </source>
</evidence>
<feature type="region of interest" description="Disordered" evidence="13">
    <location>
        <begin position="983"/>
        <end position="1010"/>
    </location>
</feature>
<evidence type="ECO:0000313" key="17">
    <source>
        <dbReference type="Proteomes" id="UP001055712"/>
    </source>
</evidence>
<dbReference type="Proteomes" id="UP001055712">
    <property type="component" value="Unassembled WGS sequence"/>
</dbReference>
<dbReference type="PANTHER" id="PTHR12424">
    <property type="entry name" value="TWEETY-RELATED"/>
    <property type="match status" value="1"/>
</dbReference>
<keyword evidence="10" id="KW-0325">Glycoprotein</keyword>
<keyword evidence="7" id="KW-0406">Ion transport</keyword>
<feature type="transmembrane region" description="Helical" evidence="14">
    <location>
        <begin position="545"/>
        <end position="568"/>
    </location>
</feature>
<proteinExistence type="inferred from homology"/>
<keyword evidence="11" id="KW-0868">Chloride</keyword>
<evidence type="ECO:0000256" key="9">
    <source>
        <dbReference type="ARBA" id="ARBA00023173"/>
    </source>
</evidence>
<dbReference type="GO" id="GO:0005886">
    <property type="term" value="C:plasma membrane"/>
    <property type="evidence" value="ECO:0007669"/>
    <property type="project" value="UniProtKB-SubCell"/>
</dbReference>
<dbReference type="GO" id="GO:0005229">
    <property type="term" value="F:intracellularly calcium-gated chloride channel activity"/>
    <property type="evidence" value="ECO:0007669"/>
    <property type="project" value="TreeGrafter"/>
</dbReference>
<dbReference type="AlphaFoldDB" id="A0A9D4TMV6"/>
<name>A0A9D4TMV6_CHLVU</name>
<feature type="region of interest" description="Disordered" evidence="13">
    <location>
        <begin position="799"/>
        <end position="822"/>
    </location>
</feature>
<evidence type="ECO:0000256" key="2">
    <source>
        <dbReference type="ARBA" id="ARBA00009849"/>
    </source>
</evidence>
<evidence type="ECO:0000256" key="13">
    <source>
        <dbReference type="SAM" id="MobiDB-lite"/>
    </source>
</evidence>
<keyword evidence="3" id="KW-0813">Transport</keyword>
<evidence type="ECO:0000256" key="15">
    <source>
        <dbReference type="SAM" id="SignalP"/>
    </source>
</evidence>
<feature type="transmembrane region" description="Helical" evidence="14">
    <location>
        <begin position="297"/>
        <end position="314"/>
    </location>
</feature>
<feature type="compositionally biased region" description="Low complexity" evidence="13">
    <location>
        <begin position="932"/>
        <end position="951"/>
    </location>
</feature>
<feature type="transmembrane region" description="Helical" evidence="14">
    <location>
        <begin position="205"/>
        <end position="228"/>
    </location>
</feature>
<dbReference type="PANTHER" id="PTHR12424:SF8">
    <property type="entry name" value="PROTEIN TWEETY"/>
    <property type="match status" value="1"/>
</dbReference>
<keyword evidence="15" id="KW-0732">Signal</keyword>
<feature type="transmembrane region" description="Helical" evidence="14">
    <location>
        <begin position="357"/>
        <end position="380"/>
    </location>
</feature>
<feature type="transmembrane region" description="Helical" evidence="14">
    <location>
        <begin position="115"/>
        <end position="139"/>
    </location>
</feature>
<keyword evidence="5 14" id="KW-0812">Transmembrane</keyword>
<reference evidence="16" key="1">
    <citation type="journal article" date="2019" name="Plant J.">
        <title>Chlorella vulgaris genome assembly and annotation reveals the molecular basis for metabolic acclimation to high light conditions.</title>
        <authorList>
            <person name="Cecchin M."/>
            <person name="Marcolungo L."/>
            <person name="Rossato M."/>
            <person name="Girolomoni L."/>
            <person name="Cosentino E."/>
            <person name="Cuine S."/>
            <person name="Li-Beisson Y."/>
            <person name="Delledonne M."/>
            <person name="Ballottari M."/>
        </authorList>
    </citation>
    <scope>NUCLEOTIDE SEQUENCE</scope>
    <source>
        <strain evidence="16">211/11P</strain>
    </source>
</reference>
<comment type="caution">
    <text evidence="16">The sequence shown here is derived from an EMBL/GenBank/DDBJ whole genome shotgun (WGS) entry which is preliminary data.</text>
</comment>
<evidence type="ECO:0000256" key="12">
    <source>
        <dbReference type="ARBA" id="ARBA00023303"/>
    </source>
</evidence>
<keyword evidence="8 14" id="KW-0472">Membrane</keyword>
<evidence type="ECO:0000256" key="4">
    <source>
        <dbReference type="ARBA" id="ARBA00022475"/>
    </source>
</evidence>
<protein>
    <submittedName>
        <fullName evidence="16">Uncharacterized protein</fullName>
    </submittedName>
</protein>
<keyword evidence="17" id="KW-1185">Reference proteome</keyword>
<keyword evidence="12" id="KW-0407">Ion channel</keyword>
<evidence type="ECO:0000313" key="16">
    <source>
        <dbReference type="EMBL" id="KAI3429843.1"/>
    </source>
</evidence>
<sequence length="1021" mass="106813">MLRIHQAIVIVLLLLQLGHAARHLAWSNAHGVSGPLPVQSVAAQLVAAIWMFGWPQAYWRNRFWLIPVFRISIAYLTPADFRSVATAASFLERPAQPGWRGAVTDMLRALHGMRLLSTALVSILTWLPPSLGLLTNIVLGLLMRDDSGYCCTALLSAPLTQIRMQTVATMLNHVSLPLLVLLPAGNYNAGWADGASSAALGAEPQLQLCSALLTFQWLVLGVLVPLLLTLRWARPPLAAEAASNPQRGGVWGAVSGRVARGFAACDSVLQWSAAGEGVGEQSSEMVCGISRVVRSQVTAAALLLAAAHGLVAAAETVHMECQSPLWAGLPLAKQQPSAEEYDPSSVTYYKDWALKHILPPFVLCCITAALLLSFLLWRLAKLATCMRCMRSPELRGKPAHDLLAARSTRWLRAVVPLLAAGVIAGAGYGFSTIEPGIEPSGVSVYEQTQAYVALGLDAANLTLGATQAVQSDLTAMRQRALDLNLERFRPGVVQVIDDFLSSMGGVSDGLQTAASDIQAAVLDRMQELQAEWQPLADRLDIVKNVALYACYVLVIASAAGVGLGAALNWPGMVKGSLVQLLLLILLTWAAVASSTAGLKIGSDGCAVVEPKVVQALMKEAERQKTTGKGVLAAVGLGGTQALARYFFYGVGKSPAEVLYDLTQIDIPELLSSANVTLSGLQEAAALLEGVSPAAQTLPASLDALAVKVGQVAGNVSDLEAALSFEQFNAAYMGAKSYLCCDLLNFVGGLWLALLIIGCCGLPLTVAVFFWLGKMDRLQQRGCCHIYRRGDYRQQAAAGPAASAAPELPQKLEGAGSGGAGARQPLPHAAAAAFSLALQHKLSVAGTWPPRHGTGGGFSSTVGSESFRIGTAPVAPLATPRGGMESAELLADLTPSAPPLSARNHSLPVSARGGSQLMRSAQAAGGSGRLLTSAGASSSAPNSARRSSIGGAASSSAAADTLTPAAHALLPPSLQSMQAIHDDVEAAAGPSEQQQQQVTPGGSAMRRAGNALARLKFIRRSK</sequence>
<keyword evidence="9" id="KW-0869">Chloride channel</keyword>
<comment type="subcellular location">
    <subcellularLocation>
        <location evidence="1">Cell membrane</location>
        <topology evidence="1">Multi-pass membrane protein</topology>
    </subcellularLocation>
</comment>
<feature type="chain" id="PRO_5038691601" evidence="15">
    <location>
        <begin position="21"/>
        <end position="1021"/>
    </location>
</feature>
<feature type="compositionally biased region" description="Polar residues" evidence="13">
    <location>
        <begin position="990"/>
        <end position="999"/>
    </location>
</feature>
<dbReference type="GO" id="GO:0034707">
    <property type="term" value="C:chloride channel complex"/>
    <property type="evidence" value="ECO:0007669"/>
    <property type="project" value="UniProtKB-KW"/>
</dbReference>
<reference evidence="16" key="2">
    <citation type="submission" date="2020-11" db="EMBL/GenBank/DDBJ databases">
        <authorList>
            <person name="Cecchin M."/>
            <person name="Marcolungo L."/>
            <person name="Rossato M."/>
            <person name="Girolomoni L."/>
            <person name="Cosentino E."/>
            <person name="Cuine S."/>
            <person name="Li-Beisson Y."/>
            <person name="Delledonne M."/>
            <person name="Ballottari M."/>
        </authorList>
    </citation>
    <scope>NUCLEOTIDE SEQUENCE</scope>
    <source>
        <strain evidence="16">211/11P</strain>
        <tissue evidence="16">Whole cell</tissue>
    </source>
</reference>
<feature type="region of interest" description="Disordered" evidence="13">
    <location>
        <begin position="917"/>
        <end position="951"/>
    </location>
</feature>
<keyword evidence="4" id="KW-1003">Cell membrane</keyword>
<gene>
    <name evidence="16" type="ORF">D9Q98_010155</name>
</gene>
<dbReference type="GO" id="GO:0072320">
    <property type="term" value="F:volume-sensitive chloride channel activity"/>
    <property type="evidence" value="ECO:0007669"/>
    <property type="project" value="TreeGrafter"/>
</dbReference>
<evidence type="ECO:0000256" key="8">
    <source>
        <dbReference type="ARBA" id="ARBA00023136"/>
    </source>
</evidence>
<evidence type="ECO:0000256" key="7">
    <source>
        <dbReference type="ARBA" id="ARBA00023065"/>
    </source>
</evidence>
<keyword evidence="6 14" id="KW-1133">Transmembrane helix</keyword>
<dbReference type="EMBL" id="SIDB01000008">
    <property type="protein sequence ID" value="KAI3429843.1"/>
    <property type="molecule type" value="Genomic_DNA"/>
</dbReference>